<dbReference type="RefSeq" id="WP_190418204.1">
    <property type="nucleotide sequence ID" value="NZ_JAMPKK010000034.1"/>
</dbReference>
<evidence type="ECO:0008006" key="4">
    <source>
        <dbReference type="Google" id="ProtNLM"/>
    </source>
</evidence>
<gene>
    <name evidence="2" type="ORF">NDI37_15780</name>
</gene>
<keyword evidence="3" id="KW-1185">Reference proteome</keyword>
<evidence type="ECO:0000313" key="3">
    <source>
        <dbReference type="Proteomes" id="UP001442494"/>
    </source>
</evidence>
<reference evidence="2 3" key="1">
    <citation type="submission" date="2022-04" db="EMBL/GenBank/DDBJ databases">
        <title>Positive selection, recombination, and allopatry shape intraspecific diversity of widespread and dominant cyanobacteria.</title>
        <authorList>
            <person name="Wei J."/>
            <person name="Shu W."/>
            <person name="Hu C."/>
        </authorList>
    </citation>
    <scope>NUCLEOTIDE SEQUENCE [LARGE SCALE GENOMIC DNA]</scope>
    <source>
        <strain evidence="2 3">GB2-A5</strain>
    </source>
</reference>
<dbReference type="EMBL" id="JAMPKK010000034">
    <property type="protein sequence ID" value="MEP0865927.1"/>
    <property type="molecule type" value="Genomic_DNA"/>
</dbReference>
<evidence type="ECO:0000256" key="1">
    <source>
        <dbReference type="SAM" id="SignalP"/>
    </source>
</evidence>
<feature type="chain" id="PRO_5046435407" description="Adhesin" evidence="1">
    <location>
        <begin position="29"/>
        <end position="182"/>
    </location>
</feature>
<dbReference type="Proteomes" id="UP001442494">
    <property type="component" value="Unassembled WGS sequence"/>
</dbReference>
<organism evidence="2 3">
    <name type="scientific">Funiculus sociatus GB2-A5</name>
    <dbReference type="NCBI Taxonomy" id="2933946"/>
    <lineage>
        <taxon>Bacteria</taxon>
        <taxon>Bacillati</taxon>
        <taxon>Cyanobacteriota</taxon>
        <taxon>Cyanophyceae</taxon>
        <taxon>Coleofasciculales</taxon>
        <taxon>Coleofasciculaceae</taxon>
        <taxon>Funiculus</taxon>
    </lineage>
</organism>
<keyword evidence="1" id="KW-0732">Signal</keyword>
<name>A0ABV0JTD3_9CYAN</name>
<accession>A0ABV0JTD3</accession>
<feature type="signal peptide" evidence="1">
    <location>
        <begin position="1"/>
        <end position="28"/>
    </location>
</feature>
<comment type="caution">
    <text evidence="2">The sequence shown here is derived from an EMBL/GenBank/DDBJ whole genome shotgun (WGS) entry which is preliminary data.</text>
</comment>
<evidence type="ECO:0000313" key="2">
    <source>
        <dbReference type="EMBL" id="MEP0865927.1"/>
    </source>
</evidence>
<protein>
    <recommendedName>
        <fullName evidence="4">Adhesin</fullName>
    </recommendedName>
</protein>
<sequence length="182" mass="19713">MSNNNKILTFCISTLAVSSVMSATLVQAALTNQSKVVIRGIGAVRIGMTVSQASQAAGTRLVSTGEYPNNSCQYVKPQKGPSGVGFMVTNGRISRVDVWTNRTITTLRGARIGDTEARIKSLYPGQIKVTPHQYVSGGHYLVFVPRDAADKNYRILFETDGKRVTQIRSGKLPEVNFVEGCS</sequence>
<proteinExistence type="predicted"/>